<dbReference type="Pfam" id="PF03478">
    <property type="entry name" value="Beta-prop_KIB1-4"/>
    <property type="match status" value="1"/>
</dbReference>
<gene>
    <name evidence="2" type="ORF">TRIUR3_27868</name>
</gene>
<dbReference type="SMART" id="SM00256">
    <property type="entry name" value="FBOX"/>
    <property type="match status" value="1"/>
</dbReference>
<dbReference type="STRING" id="4572.M7YL83"/>
<protein>
    <submittedName>
        <fullName evidence="2">F-box only protein 7</fullName>
    </submittedName>
</protein>
<dbReference type="eggNOG" id="ENOG502QS0H">
    <property type="taxonomic scope" value="Eukaryota"/>
</dbReference>
<proteinExistence type="predicted"/>
<sequence length="660" mass="73719">MDHMCEDNSTSIRCWGGSNTVTPKRSGRENLKETNAGNGGSTKTKKPRDHCAQRRFPTKFLDSEAPVPINTSKKGHNNDDADAKGSPRKSNSGDIRPDPGSDLLHLRARRPRLAFYKYHTAAYPCLPSVASASTREIIKHRGEGDWGGIQRELCFFMSPSGIPVVGSSISRCLALSGVLTTYGQRLAEFLAVHRLIPSEPQILELPTPPELPEDILMCIFASLETPDLVRAGSVCSSWRSACARLCNLGLFRQTQTPCLLYTSESAGESAAGLFSLVENKSYTLALPDPPIRTRYVIGSNHGWIITADDRSELHLLNPITGDQIALPSVTTIEQVKPIFDDAGALHKYQYSWYTGTPRLVDFPTPSVFSLGELRDYLFEKAFLSSDPSTGDYYVVLKHNPQSQLSFARAGDDRWTWLPPHVNYADCFFKDGLLFALDSRGEVRTFDLSAPVVTQNIVLGRMKAWIEDCNYMYIAQAPCGDLLQVWKSRNCLGWDDEDVSEHGLEDGEDEYISEHKLDDATDLSRLKPEDREDDDVLESELGSDSHVVFTDKFDVFKVDFAATKLEDITSSCDSVMFLGHNQSLCLSADEYPQLKSNHVYFTDEDDAYHHFGSMKSQRDIGVLNLGNCYVERIVSPQLWSNMPAPVWFIPNPRKIHLASHD</sequence>
<name>M7YL83_TRIUA</name>
<reference evidence="2" key="1">
    <citation type="journal article" date="2013" name="Nature">
        <title>Draft genome of the wheat A-genome progenitor Triticum urartu.</title>
        <authorList>
            <person name="Ling H.Q."/>
            <person name="Zhao S."/>
            <person name="Liu D."/>
            <person name="Wang J."/>
            <person name="Sun H."/>
            <person name="Zhang C."/>
            <person name="Fan H."/>
            <person name="Li D."/>
            <person name="Dong L."/>
            <person name="Tao Y."/>
            <person name="Gao C."/>
            <person name="Wu H."/>
            <person name="Li Y."/>
            <person name="Cui Y."/>
            <person name="Guo X."/>
            <person name="Zheng S."/>
            <person name="Wang B."/>
            <person name="Yu K."/>
            <person name="Liang Q."/>
            <person name="Yang W."/>
            <person name="Lou X."/>
            <person name="Chen J."/>
            <person name="Feng M."/>
            <person name="Jian J."/>
            <person name="Zhang X."/>
            <person name="Luo G."/>
            <person name="Jiang Y."/>
            <person name="Liu J."/>
            <person name="Wang Z."/>
            <person name="Sha Y."/>
            <person name="Zhang B."/>
            <person name="Wu H."/>
            <person name="Tang D."/>
            <person name="Shen Q."/>
            <person name="Xue P."/>
            <person name="Zou S."/>
            <person name="Wang X."/>
            <person name="Liu X."/>
            <person name="Wang F."/>
            <person name="Yang Y."/>
            <person name="An X."/>
            <person name="Dong Z."/>
            <person name="Zhang K."/>
            <person name="Zhang X."/>
            <person name="Luo M.C."/>
            <person name="Dvorak J."/>
            <person name="Tong Y."/>
            <person name="Wang J."/>
            <person name="Yang H."/>
            <person name="Li Z."/>
            <person name="Wang D."/>
            <person name="Zhang A."/>
            <person name="Wang J."/>
        </authorList>
    </citation>
    <scope>NUCLEOTIDE SEQUENCE</scope>
</reference>
<organism evidence="2">
    <name type="scientific">Triticum urartu</name>
    <name type="common">Red wild einkorn</name>
    <name type="synonym">Crithodium urartu</name>
    <dbReference type="NCBI Taxonomy" id="4572"/>
    <lineage>
        <taxon>Eukaryota</taxon>
        <taxon>Viridiplantae</taxon>
        <taxon>Streptophyta</taxon>
        <taxon>Embryophyta</taxon>
        <taxon>Tracheophyta</taxon>
        <taxon>Spermatophyta</taxon>
        <taxon>Magnoliopsida</taxon>
        <taxon>Liliopsida</taxon>
        <taxon>Poales</taxon>
        <taxon>Poaceae</taxon>
        <taxon>BOP clade</taxon>
        <taxon>Pooideae</taxon>
        <taxon>Triticodae</taxon>
        <taxon>Triticeae</taxon>
        <taxon>Triticinae</taxon>
        <taxon>Triticum</taxon>
    </lineage>
</organism>
<dbReference type="InterPro" id="IPR036047">
    <property type="entry name" value="F-box-like_dom_sf"/>
</dbReference>
<dbReference type="OMA" id="CYVERIV"/>
<dbReference type="Pfam" id="PF12937">
    <property type="entry name" value="F-box-like"/>
    <property type="match status" value="1"/>
</dbReference>
<dbReference type="CDD" id="cd09917">
    <property type="entry name" value="F-box_SF"/>
    <property type="match status" value="1"/>
</dbReference>
<dbReference type="SUPFAM" id="SSF81383">
    <property type="entry name" value="F-box domain"/>
    <property type="match status" value="1"/>
</dbReference>
<dbReference type="Gene3D" id="1.20.1280.50">
    <property type="match status" value="1"/>
</dbReference>
<dbReference type="EMBL" id="KD258263">
    <property type="protein sequence ID" value="EMS47636.1"/>
    <property type="molecule type" value="Genomic_DNA"/>
</dbReference>
<feature type="compositionally biased region" description="Basic and acidic residues" evidence="1">
    <location>
        <begin position="76"/>
        <end position="85"/>
    </location>
</feature>
<dbReference type="AlphaFoldDB" id="M7YL83"/>
<dbReference type="PANTHER" id="PTHR44586:SF6">
    <property type="entry name" value="OS11G0579600 PROTEIN"/>
    <property type="match status" value="1"/>
</dbReference>
<dbReference type="InterPro" id="IPR001810">
    <property type="entry name" value="F-box_dom"/>
</dbReference>
<dbReference type="PANTHER" id="PTHR44586">
    <property type="entry name" value="F-BOX DOMAIN CONTAINING PROTEIN, EXPRESSED"/>
    <property type="match status" value="1"/>
</dbReference>
<feature type="region of interest" description="Disordered" evidence="1">
    <location>
        <begin position="1"/>
        <end position="103"/>
    </location>
</feature>
<evidence type="ECO:0000313" key="2">
    <source>
        <dbReference type="EMBL" id="EMS47636.1"/>
    </source>
</evidence>
<dbReference type="InterPro" id="IPR005174">
    <property type="entry name" value="KIB1-4_b-propeller"/>
</dbReference>
<evidence type="ECO:0000256" key="1">
    <source>
        <dbReference type="SAM" id="MobiDB-lite"/>
    </source>
</evidence>
<feature type="compositionally biased region" description="Polar residues" evidence="1">
    <location>
        <begin position="7"/>
        <end position="23"/>
    </location>
</feature>
<accession>M7YL83</accession>